<dbReference type="EMBL" id="AP024814">
    <property type="protein sequence ID" value="BCZ18021.1"/>
    <property type="molecule type" value="Genomic_DNA"/>
</dbReference>
<accession>A0ABM7SDD6</accession>
<protein>
    <submittedName>
        <fullName evidence="1">Uncharacterized protein</fullName>
    </submittedName>
</protein>
<reference evidence="1 2" key="1">
    <citation type="submission" date="2021-07" db="EMBL/GenBank/DDBJ databases">
        <title>Novel Helicobacter sp. Isolated from a dog.</title>
        <authorList>
            <person name="Rimbara E."/>
            <person name="Suzuki M."/>
        </authorList>
    </citation>
    <scope>NUCLEOTIDE SEQUENCE [LARGE SCALE GENOMIC DNA]</scope>
    <source>
        <strain evidence="2">NHP19-003</strain>
    </source>
</reference>
<keyword evidence="2" id="KW-1185">Reference proteome</keyword>
<dbReference type="Proteomes" id="UP000826775">
    <property type="component" value="Chromosome"/>
</dbReference>
<dbReference type="RefSeq" id="WP_221279283.1">
    <property type="nucleotide sequence ID" value="NZ_AP024814.1"/>
</dbReference>
<evidence type="ECO:0000313" key="2">
    <source>
        <dbReference type="Proteomes" id="UP000826775"/>
    </source>
</evidence>
<sequence>MPRSPKPPPQPESFLKAHYDRPFDTELFLVLKDIENELEQSPSAVALLQRMARLILNNAAYNATIFIFSTHLGTPTIPKELEIYTRIFDIPLPDKTQILDTITKFAKANQIPLEVMLFKMPFSP</sequence>
<evidence type="ECO:0000313" key="1">
    <source>
        <dbReference type="EMBL" id="BCZ18021.1"/>
    </source>
</evidence>
<gene>
    <name evidence="1" type="ORF">NHP190003_13030</name>
</gene>
<name>A0ABM7SDD6_9HELI</name>
<proteinExistence type="predicted"/>
<organism evidence="1 2">
    <name type="scientific">Helicobacter gastrocanis</name>
    <dbReference type="NCBI Taxonomy" id="2849641"/>
    <lineage>
        <taxon>Bacteria</taxon>
        <taxon>Pseudomonadati</taxon>
        <taxon>Campylobacterota</taxon>
        <taxon>Epsilonproteobacteria</taxon>
        <taxon>Campylobacterales</taxon>
        <taxon>Helicobacteraceae</taxon>
        <taxon>Helicobacter</taxon>
    </lineage>
</organism>